<keyword evidence="2" id="KW-1185">Reference proteome</keyword>
<dbReference type="VEuPathDB" id="FungiDB:HpaG814335"/>
<dbReference type="EnsemblProtists" id="HpaT814335">
    <property type="protein sequence ID" value="HpaP814335"/>
    <property type="gene ID" value="HpaG814335"/>
</dbReference>
<reference evidence="1" key="2">
    <citation type="submission" date="2015-06" db="UniProtKB">
        <authorList>
            <consortium name="EnsemblProtists"/>
        </authorList>
    </citation>
    <scope>IDENTIFICATION</scope>
    <source>
        <strain evidence="1">Emoy2</strain>
    </source>
</reference>
<dbReference type="InParanoid" id="M4C5G0"/>
<dbReference type="AlphaFoldDB" id="M4C5G0"/>
<dbReference type="HOGENOM" id="CLU_2364144_0_0_1"/>
<evidence type="ECO:0000313" key="1">
    <source>
        <dbReference type="EnsemblProtists" id="HpaP814335"/>
    </source>
</evidence>
<dbReference type="Proteomes" id="UP000011713">
    <property type="component" value="Unassembled WGS sequence"/>
</dbReference>
<sequence length="96" mass="10786">MSSRRWELALETMHCSFQEHETASQDAQVDQYAPELDVIANLKERPACHSGNCSMNYPSSRPQVVMPISPSFVGPVKNTDAMSLLLNRHLSQKELV</sequence>
<protein>
    <submittedName>
        <fullName evidence="1">Uncharacterized protein</fullName>
    </submittedName>
</protein>
<dbReference type="EMBL" id="JH599844">
    <property type="status" value="NOT_ANNOTATED_CDS"/>
    <property type="molecule type" value="Genomic_DNA"/>
</dbReference>
<accession>M4C5G0</accession>
<reference evidence="2" key="1">
    <citation type="journal article" date="2010" name="Science">
        <title>Signatures of adaptation to obligate biotrophy in the Hyaloperonospora arabidopsidis genome.</title>
        <authorList>
            <person name="Baxter L."/>
            <person name="Tripathy S."/>
            <person name="Ishaque N."/>
            <person name="Boot N."/>
            <person name="Cabral A."/>
            <person name="Kemen E."/>
            <person name="Thines M."/>
            <person name="Ah-Fong A."/>
            <person name="Anderson R."/>
            <person name="Badejoko W."/>
            <person name="Bittner-Eddy P."/>
            <person name="Boore J.L."/>
            <person name="Chibucos M.C."/>
            <person name="Coates M."/>
            <person name="Dehal P."/>
            <person name="Delehaunty K."/>
            <person name="Dong S."/>
            <person name="Downton P."/>
            <person name="Dumas B."/>
            <person name="Fabro G."/>
            <person name="Fronick C."/>
            <person name="Fuerstenberg S.I."/>
            <person name="Fulton L."/>
            <person name="Gaulin E."/>
            <person name="Govers F."/>
            <person name="Hughes L."/>
            <person name="Humphray S."/>
            <person name="Jiang R.H."/>
            <person name="Judelson H."/>
            <person name="Kamoun S."/>
            <person name="Kyung K."/>
            <person name="Meijer H."/>
            <person name="Minx P."/>
            <person name="Morris P."/>
            <person name="Nelson J."/>
            <person name="Phuntumart V."/>
            <person name="Qutob D."/>
            <person name="Rehmany A."/>
            <person name="Rougon-Cardoso A."/>
            <person name="Ryden P."/>
            <person name="Torto-Alalibo T."/>
            <person name="Studholme D."/>
            <person name="Wang Y."/>
            <person name="Win J."/>
            <person name="Wood J."/>
            <person name="Clifton S.W."/>
            <person name="Rogers J."/>
            <person name="Van den Ackerveken G."/>
            <person name="Jones J.D."/>
            <person name="McDowell J.M."/>
            <person name="Beynon J."/>
            <person name="Tyler B.M."/>
        </authorList>
    </citation>
    <scope>NUCLEOTIDE SEQUENCE [LARGE SCALE GENOMIC DNA]</scope>
    <source>
        <strain evidence="2">Emoy2</strain>
    </source>
</reference>
<name>M4C5G0_HYAAE</name>
<organism evidence="1 2">
    <name type="scientific">Hyaloperonospora arabidopsidis (strain Emoy2)</name>
    <name type="common">Downy mildew agent</name>
    <name type="synonym">Peronospora arabidopsidis</name>
    <dbReference type="NCBI Taxonomy" id="559515"/>
    <lineage>
        <taxon>Eukaryota</taxon>
        <taxon>Sar</taxon>
        <taxon>Stramenopiles</taxon>
        <taxon>Oomycota</taxon>
        <taxon>Peronosporomycetes</taxon>
        <taxon>Peronosporales</taxon>
        <taxon>Peronosporaceae</taxon>
        <taxon>Hyaloperonospora</taxon>
    </lineage>
</organism>
<proteinExistence type="predicted"/>
<evidence type="ECO:0000313" key="2">
    <source>
        <dbReference type="Proteomes" id="UP000011713"/>
    </source>
</evidence>